<feature type="coiled-coil region" evidence="1">
    <location>
        <begin position="127"/>
        <end position="154"/>
    </location>
</feature>
<dbReference type="AlphaFoldDB" id="A0A0F8Z8P8"/>
<name>A0A0F8Z8P8_9ZZZZ</name>
<accession>A0A0F8Z8P8</accession>
<comment type="caution">
    <text evidence="2">The sequence shown here is derived from an EMBL/GenBank/DDBJ whole genome shotgun (WGS) entry which is preliminary data.</text>
</comment>
<sequence>VKKREKAVQYFKQHANDGETDDKETKALSKLSDIAEFLTQAGFIDASDKVYMAMSAIDGSLDADDDYVVDPFIITDEERNIGGGLGAIPGSAGGGSPGLFSVDEAQKLATLANILDKRGYYDEANAIDDILEIINKLERKEKKKKEQMVGSKKKKKKQNQTVIGLLLRMGMVKKVRTVTANHKKRQRSQKR</sequence>
<protein>
    <submittedName>
        <fullName evidence="2">Uncharacterized protein</fullName>
    </submittedName>
</protein>
<proteinExistence type="predicted"/>
<evidence type="ECO:0000313" key="2">
    <source>
        <dbReference type="EMBL" id="KKK90162.1"/>
    </source>
</evidence>
<gene>
    <name evidence="2" type="ORF">LCGC14_2725860</name>
</gene>
<reference evidence="2" key="1">
    <citation type="journal article" date="2015" name="Nature">
        <title>Complex archaea that bridge the gap between prokaryotes and eukaryotes.</title>
        <authorList>
            <person name="Spang A."/>
            <person name="Saw J.H."/>
            <person name="Jorgensen S.L."/>
            <person name="Zaremba-Niedzwiedzka K."/>
            <person name="Martijn J."/>
            <person name="Lind A.E."/>
            <person name="van Eijk R."/>
            <person name="Schleper C."/>
            <person name="Guy L."/>
            <person name="Ettema T.J."/>
        </authorList>
    </citation>
    <scope>NUCLEOTIDE SEQUENCE</scope>
</reference>
<organism evidence="2">
    <name type="scientific">marine sediment metagenome</name>
    <dbReference type="NCBI Taxonomy" id="412755"/>
    <lineage>
        <taxon>unclassified sequences</taxon>
        <taxon>metagenomes</taxon>
        <taxon>ecological metagenomes</taxon>
    </lineage>
</organism>
<keyword evidence="1" id="KW-0175">Coiled coil</keyword>
<dbReference type="EMBL" id="LAZR01049215">
    <property type="protein sequence ID" value="KKK90162.1"/>
    <property type="molecule type" value="Genomic_DNA"/>
</dbReference>
<evidence type="ECO:0000256" key="1">
    <source>
        <dbReference type="SAM" id="Coils"/>
    </source>
</evidence>
<feature type="non-terminal residue" evidence="2">
    <location>
        <position position="1"/>
    </location>
</feature>